<feature type="transmembrane region" description="Helical" evidence="1">
    <location>
        <begin position="16"/>
        <end position="33"/>
    </location>
</feature>
<evidence type="ECO:0000313" key="3">
    <source>
        <dbReference type="Proteomes" id="UP000253845"/>
    </source>
</evidence>
<protein>
    <submittedName>
        <fullName evidence="2">Uncharacterized protein</fullName>
    </submittedName>
</protein>
<keyword evidence="1" id="KW-0472">Membrane</keyword>
<name>A0A370BI66_ASPNG</name>
<dbReference type="Proteomes" id="UP000253845">
    <property type="component" value="Unassembled WGS sequence"/>
</dbReference>
<dbReference type="VEuPathDB" id="FungiDB:M747DRAFT_300291"/>
<dbReference type="AlphaFoldDB" id="A0A370BI66"/>
<keyword evidence="1" id="KW-1133">Transmembrane helix</keyword>
<accession>A0A370BI66</accession>
<reference evidence="2 3" key="1">
    <citation type="submission" date="2018-07" db="EMBL/GenBank/DDBJ databases">
        <title>Section-level genome sequencing of Aspergillus section Nigri to investigate inter- and intra-species variation.</title>
        <authorList>
            <consortium name="DOE Joint Genome Institute"/>
            <person name="Vesth T.C."/>
            <person name="Nybo J.L."/>
            <person name="Theobald S."/>
            <person name="Frisvad J.C."/>
            <person name="Larsen T.O."/>
            <person name="Nielsen K.F."/>
            <person name="Hoof J.B."/>
            <person name="Brandl J."/>
            <person name="Salamov A."/>
            <person name="Riley R."/>
            <person name="Gladden J.M."/>
            <person name="Phatale P."/>
            <person name="Nielsen M.T."/>
            <person name="Lyhne E.K."/>
            <person name="Kogle M.E."/>
            <person name="Strasser K."/>
            <person name="McDonnell E."/>
            <person name="Barry K."/>
            <person name="Clum A."/>
            <person name="Chen C."/>
            <person name="Nolan M."/>
            <person name="Sandor L."/>
            <person name="Kuo A."/>
            <person name="Lipzen A."/>
            <person name="Hainaut M."/>
            <person name="Drula E."/>
            <person name="Tsang A."/>
            <person name="Magnuson J.K."/>
            <person name="Henrissat B."/>
            <person name="Wiebenga A."/>
            <person name="Simmons B.A."/>
            <person name="Makela M.R."/>
            <person name="De vries R.P."/>
            <person name="Grigoriev I.V."/>
            <person name="Mortensen U.H."/>
            <person name="Baker S.E."/>
            <person name="Andersen M.R."/>
        </authorList>
    </citation>
    <scope>NUCLEOTIDE SEQUENCE [LARGE SCALE GENOMIC DNA]</scope>
    <source>
        <strain evidence="2 3">ATCC 13496</strain>
    </source>
</reference>
<keyword evidence="1" id="KW-0812">Transmembrane</keyword>
<proteinExistence type="predicted"/>
<sequence length="106" mass="12088">MRLVLSQSISTPASTPILWLISIIPIMSIRLLMNARRRYPSISFTYRKEIRRSSGTENWIDKLPRISGSCTMAMVKTLYLCLTIIMTRIDNTATHAASNVEFLVCH</sequence>
<dbReference type="EMBL" id="KZ851981">
    <property type="protein sequence ID" value="RDH14118.1"/>
    <property type="molecule type" value="Genomic_DNA"/>
</dbReference>
<evidence type="ECO:0000313" key="2">
    <source>
        <dbReference type="EMBL" id="RDH14118.1"/>
    </source>
</evidence>
<organism evidence="2 3">
    <name type="scientific">Aspergillus niger ATCC 13496</name>
    <dbReference type="NCBI Taxonomy" id="1353008"/>
    <lineage>
        <taxon>Eukaryota</taxon>
        <taxon>Fungi</taxon>
        <taxon>Dikarya</taxon>
        <taxon>Ascomycota</taxon>
        <taxon>Pezizomycotina</taxon>
        <taxon>Eurotiomycetes</taxon>
        <taxon>Eurotiomycetidae</taxon>
        <taxon>Eurotiales</taxon>
        <taxon>Aspergillaceae</taxon>
        <taxon>Aspergillus</taxon>
        <taxon>Aspergillus subgen. Circumdati</taxon>
    </lineage>
</organism>
<evidence type="ECO:0000256" key="1">
    <source>
        <dbReference type="SAM" id="Phobius"/>
    </source>
</evidence>
<gene>
    <name evidence="2" type="ORF">M747DRAFT_300291</name>
</gene>